<dbReference type="GO" id="GO:0042284">
    <property type="term" value="F:sphingolipid delta-4 desaturase activity"/>
    <property type="evidence" value="ECO:0007669"/>
    <property type="project" value="TreeGrafter"/>
</dbReference>
<dbReference type="PANTHER" id="PTHR12879:SF8">
    <property type="entry name" value="SPHINGOLIPID DELTA(4)-DESATURASE DES1"/>
    <property type="match status" value="1"/>
</dbReference>
<evidence type="ECO:0000313" key="4">
    <source>
        <dbReference type="EMBL" id="TKC92352.1"/>
    </source>
</evidence>
<dbReference type="Proteomes" id="UP000305539">
    <property type="component" value="Unassembled WGS sequence"/>
</dbReference>
<dbReference type="GO" id="GO:0016020">
    <property type="term" value="C:membrane"/>
    <property type="evidence" value="ECO:0007669"/>
    <property type="project" value="GOC"/>
</dbReference>
<feature type="transmembrane region" description="Helical" evidence="2">
    <location>
        <begin position="209"/>
        <end position="234"/>
    </location>
</feature>
<sequence length="353" mass="40336">MSTPQSVAAPAATARTTGPATAAGLEGGEEIWFRPMIPRQTLKQLTKRSDAESLKNFGLWLALLAAAGTVAACSWGTWWALPAFFVYGTLYCSSDARWHELSHGTPFRTTWLNQVFYQLCSFMTIREATLWRWSHARHHTHTIITGRDPEIQVDNPPRLVEILLDFFYLVGGTKEVIKIVRHACGSIAPEIADFVPASERSKMVWISRAYVAIMIALIAWCVSVHSILPLLFVWTPRFYCGWFHQTLGLTQHAGLAANVTDHRLNTRTVHTNPVFRFLYMNMNYHIEHHVLPMVPYYALPRLHEAIRSQTPPPYPNLWSVYREMVPALIRQRRDNAYFIRREVEPQTAAHTAQ</sequence>
<keyword evidence="5" id="KW-1185">Reference proteome</keyword>
<organism evidence="4 5">
    <name type="scientific">Trinickia terrae</name>
    <dbReference type="NCBI Taxonomy" id="2571161"/>
    <lineage>
        <taxon>Bacteria</taxon>
        <taxon>Pseudomonadati</taxon>
        <taxon>Pseudomonadota</taxon>
        <taxon>Betaproteobacteria</taxon>
        <taxon>Burkholderiales</taxon>
        <taxon>Burkholderiaceae</taxon>
        <taxon>Trinickia</taxon>
    </lineage>
</organism>
<accession>A0A4U1IFA0</accession>
<evidence type="ECO:0000256" key="2">
    <source>
        <dbReference type="SAM" id="Phobius"/>
    </source>
</evidence>
<dbReference type="OrthoDB" id="9800167at2"/>
<evidence type="ECO:0000256" key="1">
    <source>
        <dbReference type="SAM" id="MobiDB-lite"/>
    </source>
</evidence>
<evidence type="ECO:0000313" key="5">
    <source>
        <dbReference type="Proteomes" id="UP000305539"/>
    </source>
</evidence>
<feature type="compositionally biased region" description="Low complexity" evidence="1">
    <location>
        <begin position="8"/>
        <end position="22"/>
    </location>
</feature>
<gene>
    <name evidence="4" type="ORF">FAZ69_01325</name>
</gene>
<dbReference type="RefSeq" id="WP_136892133.1">
    <property type="nucleotide sequence ID" value="NZ_SWJE01000001.1"/>
</dbReference>
<evidence type="ECO:0000259" key="3">
    <source>
        <dbReference type="Pfam" id="PF00487"/>
    </source>
</evidence>
<feature type="transmembrane region" description="Helical" evidence="2">
    <location>
        <begin position="57"/>
        <end position="81"/>
    </location>
</feature>
<protein>
    <submittedName>
        <fullName evidence="4">Fatty acid desaturase</fullName>
    </submittedName>
</protein>
<proteinExistence type="predicted"/>
<dbReference type="EMBL" id="SWJE01000001">
    <property type="protein sequence ID" value="TKC92352.1"/>
    <property type="molecule type" value="Genomic_DNA"/>
</dbReference>
<comment type="caution">
    <text evidence="4">The sequence shown here is derived from an EMBL/GenBank/DDBJ whole genome shotgun (WGS) entry which is preliminary data.</text>
</comment>
<feature type="region of interest" description="Disordered" evidence="1">
    <location>
        <begin position="1"/>
        <end position="22"/>
    </location>
</feature>
<dbReference type="AlphaFoldDB" id="A0A4U1IFA0"/>
<dbReference type="PANTHER" id="PTHR12879">
    <property type="entry name" value="SPHINGOLIPID DELTA 4 DESATURASE/C-4 HYDROXYLASE PROTEIN DES2"/>
    <property type="match status" value="1"/>
</dbReference>
<keyword evidence="2" id="KW-1133">Transmembrane helix</keyword>
<reference evidence="4 5" key="1">
    <citation type="submission" date="2019-04" db="EMBL/GenBank/DDBJ databases">
        <title>Trinickia sp. 7GSK02, isolated from subtropical forest soil.</title>
        <authorList>
            <person name="Gao Z.-H."/>
            <person name="Qiu L.-H."/>
        </authorList>
    </citation>
    <scope>NUCLEOTIDE SEQUENCE [LARGE SCALE GENOMIC DNA]</scope>
    <source>
        <strain evidence="4 5">7GSK02</strain>
    </source>
</reference>
<keyword evidence="2" id="KW-0472">Membrane</keyword>
<dbReference type="GO" id="GO:0046513">
    <property type="term" value="P:ceramide biosynthetic process"/>
    <property type="evidence" value="ECO:0007669"/>
    <property type="project" value="TreeGrafter"/>
</dbReference>
<name>A0A4U1IFA0_9BURK</name>
<dbReference type="InterPro" id="IPR005804">
    <property type="entry name" value="FA_desaturase_dom"/>
</dbReference>
<feature type="domain" description="Fatty acid desaturase" evidence="3">
    <location>
        <begin position="77"/>
        <end position="319"/>
    </location>
</feature>
<keyword evidence="2" id="KW-0812">Transmembrane</keyword>
<dbReference type="Pfam" id="PF00487">
    <property type="entry name" value="FA_desaturase"/>
    <property type="match status" value="1"/>
</dbReference>